<dbReference type="Proteomes" id="UP000070700">
    <property type="component" value="Unassembled WGS sequence"/>
</dbReference>
<evidence type="ECO:0000256" key="5">
    <source>
        <dbReference type="SAM" id="Phobius"/>
    </source>
</evidence>
<feature type="transmembrane region" description="Helical" evidence="5">
    <location>
        <begin position="63"/>
        <end position="83"/>
    </location>
</feature>
<dbReference type="RefSeq" id="XP_018070825.1">
    <property type="nucleotide sequence ID" value="XM_018222614.1"/>
</dbReference>
<protein>
    <submittedName>
        <fullName evidence="7">MFS general substrate transporter</fullName>
    </submittedName>
</protein>
<dbReference type="GeneID" id="28832340"/>
<dbReference type="AlphaFoldDB" id="A0A194X8H9"/>
<feature type="transmembrane region" description="Helical" evidence="5">
    <location>
        <begin position="95"/>
        <end position="118"/>
    </location>
</feature>
<evidence type="ECO:0000256" key="1">
    <source>
        <dbReference type="ARBA" id="ARBA00004141"/>
    </source>
</evidence>
<gene>
    <name evidence="7" type="ORF">LY89DRAFT_782722</name>
</gene>
<evidence type="ECO:0000256" key="4">
    <source>
        <dbReference type="ARBA" id="ARBA00023136"/>
    </source>
</evidence>
<comment type="subcellular location">
    <subcellularLocation>
        <location evidence="1">Membrane</location>
        <topology evidence="1">Multi-pass membrane protein</topology>
    </subcellularLocation>
</comment>
<feature type="transmembrane region" description="Helical" evidence="5">
    <location>
        <begin position="291"/>
        <end position="311"/>
    </location>
</feature>
<dbReference type="PANTHER" id="PTHR23501:SF59">
    <property type="entry name" value="MAJOR FACILITATOR SUPERFAMILY (MFS) PROFILE DOMAIN-CONTAINING PROTEIN-RELATED"/>
    <property type="match status" value="1"/>
</dbReference>
<reference evidence="7 8" key="1">
    <citation type="submission" date="2015-10" db="EMBL/GenBank/DDBJ databases">
        <title>Full genome of DAOMC 229536 Phialocephala scopiformis, a fungal endophyte of spruce producing the potent anti-insectan compound rugulosin.</title>
        <authorList>
            <consortium name="DOE Joint Genome Institute"/>
            <person name="Walker A.K."/>
            <person name="Frasz S.L."/>
            <person name="Seifert K.A."/>
            <person name="Miller J.D."/>
            <person name="Mondo S.J."/>
            <person name="Labutti K."/>
            <person name="Lipzen A."/>
            <person name="Dockter R."/>
            <person name="Kennedy M."/>
            <person name="Grigoriev I.V."/>
            <person name="Spatafora J.W."/>
        </authorList>
    </citation>
    <scope>NUCLEOTIDE SEQUENCE [LARGE SCALE GENOMIC DNA]</scope>
    <source>
        <strain evidence="7 8">CBS 120377</strain>
    </source>
</reference>
<dbReference type="GO" id="GO:0022857">
    <property type="term" value="F:transmembrane transporter activity"/>
    <property type="evidence" value="ECO:0007669"/>
    <property type="project" value="InterPro"/>
</dbReference>
<evidence type="ECO:0000256" key="2">
    <source>
        <dbReference type="ARBA" id="ARBA00022692"/>
    </source>
</evidence>
<feature type="transmembrane region" description="Helical" evidence="5">
    <location>
        <begin position="323"/>
        <end position="349"/>
    </location>
</feature>
<dbReference type="Pfam" id="PF07690">
    <property type="entry name" value="MFS_1"/>
    <property type="match status" value="1"/>
</dbReference>
<dbReference type="Gene3D" id="1.20.1250.20">
    <property type="entry name" value="MFS general substrate transporter like domains"/>
    <property type="match status" value="1"/>
</dbReference>
<dbReference type="InterPro" id="IPR036259">
    <property type="entry name" value="MFS_trans_sf"/>
</dbReference>
<evidence type="ECO:0000313" key="7">
    <source>
        <dbReference type="EMBL" id="KUJ16470.1"/>
    </source>
</evidence>
<keyword evidence="3 5" id="KW-1133">Transmembrane helix</keyword>
<feature type="transmembrane region" description="Helical" evidence="5">
    <location>
        <begin position="380"/>
        <end position="400"/>
    </location>
</feature>
<dbReference type="PANTHER" id="PTHR23501">
    <property type="entry name" value="MAJOR FACILITATOR SUPERFAMILY"/>
    <property type="match status" value="1"/>
</dbReference>
<feature type="transmembrane region" description="Helical" evidence="5">
    <location>
        <begin position="221"/>
        <end position="240"/>
    </location>
</feature>
<feature type="transmembrane region" description="Helical" evidence="5">
    <location>
        <begin position="356"/>
        <end position="374"/>
    </location>
</feature>
<dbReference type="InterPro" id="IPR020846">
    <property type="entry name" value="MFS_dom"/>
</dbReference>
<name>A0A194X8H9_MOLSC</name>
<feature type="transmembrane region" description="Helical" evidence="5">
    <location>
        <begin position="28"/>
        <end position="51"/>
    </location>
</feature>
<keyword evidence="8" id="KW-1185">Reference proteome</keyword>
<organism evidence="7 8">
    <name type="scientific">Mollisia scopiformis</name>
    <name type="common">Conifer needle endophyte fungus</name>
    <name type="synonym">Phialocephala scopiformis</name>
    <dbReference type="NCBI Taxonomy" id="149040"/>
    <lineage>
        <taxon>Eukaryota</taxon>
        <taxon>Fungi</taxon>
        <taxon>Dikarya</taxon>
        <taxon>Ascomycota</taxon>
        <taxon>Pezizomycotina</taxon>
        <taxon>Leotiomycetes</taxon>
        <taxon>Helotiales</taxon>
        <taxon>Mollisiaceae</taxon>
        <taxon>Mollisia</taxon>
    </lineage>
</organism>
<accession>A0A194X8H9</accession>
<keyword evidence="4 5" id="KW-0472">Membrane</keyword>
<dbReference type="PRINTS" id="PR01036">
    <property type="entry name" value="TCRTETB"/>
</dbReference>
<keyword evidence="2 5" id="KW-0812">Transmembrane</keyword>
<feature type="transmembrane region" description="Helical" evidence="5">
    <location>
        <begin position="153"/>
        <end position="176"/>
    </location>
</feature>
<dbReference type="OrthoDB" id="2351791at2759"/>
<dbReference type="SUPFAM" id="SSF103473">
    <property type="entry name" value="MFS general substrate transporter"/>
    <property type="match status" value="1"/>
</dbReference>
<evidence type="ECO:0000313" key="8">
    <source>
        <dbReference type="Proteomes" id="UP000070700"/>
    </source>
</evidence>
<feature type="domain" description="Major facilitator superfamily (MFS) profile" evidence="6">
    <location>
        <begin position="29"/>
        <end position="516"/>
    </location>
</feature>
<dbReference type="InParanoid" id="A0A194X8H9"/>
<dbReference type="InterPro" id="IPR011701">
    <property type="entry name" value="MFS"/>
</dbReference>
<dbReference type="GO" id="GO:0005886">
    <property type="term" value="C:plasma membrane"/>
    <property type="evidence" value="ECO:0007669"/>
    <property type="project" value="TreeGrafter"/>
</dbReference>
<evidence type="ECO:0000256" key="3">
    <source>
        <dbReference type="ARBA" id="ARBA00022989"/>
    </source>
</evidence>
<evidence type="ECO:0000259" key="6">
    <source>
        <dbReference type="PROSITE" id="PS50850"/>
    </source>
</evidence>
<feature type="transmembrane region" description="Helical" evidence="5">
    <location>
        <begin position="182"/>
        <end position="201"/>
    </location>
</feature>
<dbReference type="EMBL" id="KQ947416">
    <property type="protein sequence ID" value="KUJ16470.1"/>
    <property type="molecule type" value="Genomic_DNA"/>
</dbReference>
<feature type="transmembrane region" description="Helical" evidence="5">
    <location>
        <begin position="124"/>
        <end position="141"/>
    </location>
</feature>
<feature type="transmembrane region" description="Helical" evidence="5">
    <location>
        <begin position="252"/>
        <end position="270"/>
    </location>
</feature>
<proteinExistence type="predicted"/>
<sequence length="538" mass="58086">MDTKKESDNDLIKDIIPKPTPIDLRFKLAFALLCIVNLVCALDATILAVALPTIATALHGTAIQAFWTGTSFLLTSTIFVPIFTSLSHLISRVPILITAILFFTLGSLLCSLASNFTILLLGRSIQGIGGGGISALTNIIISDVVSLRDRGKWFSGISLMWCLGAVIGPVLGGLFAERNWRLIFYINFPFCGIGLVGLPLALRLRKREGRVLKRLKEQFDWIGSILFIGSLTAILIPLSWGGVMYPWTDYHTLLPLLLGAMGLLSFLEYTHIYTTHPLIRASIFSTTTATVNFLCTSLHGAILWSLLYYMPLYYQTAKNASPITSAIILFPFTLTMGPASVVDSVIIGLTGRYRPSLWLGWTLTLLGTLLLLSLSPNTPLATLIALQLPPGLGFGILYPAMSFAVQAPASDTDLPFAAAMFTFFRTLGQSLGVAVSGNIFQSSFHHYTQHSVILAPLQIPGDASSLVAYVKGLQEGEVKSELVKAYCAGIRGVLVLACAAAGVAMVVSLVGTRALSLEREVRTEQGWKGRDEQEGGVA</sequence>
<dbReference type="KEGG" id="psco:LY89DRAFT_782722"/>
<dbReference type="PROSITE" id="PS50850">
    <property type="entry name" value="MFS"/>
    <property type="match status" value="1"/>
</dbReference>
<feature type="transmembrane region" description="Helical" evidence="5">
    <location>
        <begin position="488"/>
        <end position="510"/>
    </location>
</feature>